<feature type="region of interest" description="Disordered" evidence="4">
    <location>
        <begin position="1448"/>
        <end position="1474"/>
    </location>
</feature>
<dbReference type="SUPFAM" id="SSF48371">
    <property type="entry name" value="ARM repeat"/>
    <property type="match status" value="1"/>
</dbReference>
<name>A0ABD1DJI7_CULPP</name>
<feature type="compositionally biased region" description="Basic and acidic residues" evidence="4">
    <location>
        <begin position="1521"/>
        <end position="1530"/>
    </location>
</feature>
<feature type="compositionally biased region" description="Polar residues" evidence="4">
    <location>
        <begin position="806"/>
        <end position="816"/>
    </location>
</feature>
<gene>
    <name evidence="5" type="ORF">pipiens_008861</name>
</gene>
<dbReference type="InterPro" id="IPR026818">
    <property type="entry name" value="Apc_fam"/>
</dbReference>
<feature type="repeat" description="ARM" evidence="3">
    <location>
        <begin position="69"/>
        <end position="103"/>
    </location>
</feature>
<feature type="region of interest" description="Disordered" evidence="4">
    <location>
        <begin position="1831"/>
        <end position="1866"/>
    </location>
</feature>
<feature type="region of interest" description="Disordered" evidence="4">
    <location>
        <begin position="778"/>
        <end position="818"/>
    </location>
</feature>
<feature type="compositionally biased region" description="Low complexity" evidence="4">
    <location>
        <begin position="1797"/>
        <end position="1815"/>
    </location>
</feature>
<dbReference type="PANTHER" id="PTHR12607:SF12">
    <property type="entry name" value="APC-LIKE, ISOFORM A-RELATED"/>
    <property type="match status" value="1"/>
</dbReference>
<dbReference type="Gene3D" id="1.25.10.10">
    <property type="entry name" value="Leucine-rich Repeat Variant"/>
    <property type="match status" value="1"/>
</dbReference>
<feature type="region of interest" description="Disordered" evidence="4">
    <location>
        <begin position="1585"/>
        <end position="1671"/>
    </location>
</feature>
<dbReference type="InterPro" id="IPR000225">
    <property type="entry name" value="Armadillo"/>
</dbReference>
<dbReference type="InterPro" id="IPR011989">
    <property type="entry name" value="ARM-like"/>
</dbReference>
<reference evidence="5 6" key="1">
    <citation type="submission" date="2024-05" db="EMBL/GenBank/DDBJ databases">
        <title>Culex pipiens pipiens assembly and annotation.</title>
        <authorList>
            <person name="Alout H."/>
            <person name="Durand T."/>
        </authorList>
    </citation>
    <scope>NUCLEOTIDE SEQUENCE [LARGE SCALE GENOMIC DNA]</scope>
    <source>
        <strain evidence="5">HA-2024</strain>
        <tissue evidence="5">Whole body</tissue>
    </source>
</reference>
<feature type="compositionally biased region" description="Basic and acidic residues" evidence="4">
    <location>
        <begin position="238"/>
        <end position="260"/>
    </location>
</feature>
<dbReference type="Pfam" id="PF00514">
    <property type="entry name" value="Arm"/>
    <property type="match status" value="1"/>
</dbReference>
<dbReference type="PANTHER" id="PTHR12607">
    <property type="entry name" value="ADENOMATOUS POLYPOSIS COLI PROTEIN FAMILY"/>
    <property type="match status" value="1"/>
</dbReference>
<dbReference type="InterPro" id="IPR016024">
    <property type="entry name" value="ARM-type_fold"/>
</dbReference>
<proteinExistence type="inferred from homology"/>
<feature type="region of interest" description="Disordered" evidence="4">
    <location>
        <begin position="1492"/>
        <end position="1532"/>
    </location>
</feature>
<comment type="similarity">
    <text evidence="1">Belongs to the adenomatous polyposis coli (APC) family.</text>
</comment>
<accession>A0ABD1DJI7</accession>
<dbReference type="GO" id="GO:0016055">
    <property type="term" value="P:Wnt signaling pathway"/>
    <property type="evidence" value="ECO:0007669"/>
    <property type="project" value="UniProtKB-KW"/>
</dbReference>
<feature type="non-terminal residue" evidence="5">
    <location>
        <position position="1"/>
    </location>
</feature>
<feature type="region of interest" description="Disordered" evidence="4">
    <location>
        <begin position="199"/>
        <end position="225"/>
    </location>
</feature>
<feature type="compositionally biased region" description="Polar residues" evidence="4">
    <location>
        <begin position="691"/>
        <end position="709"/>
    </location>
</feature>
<feature type="compositionally biased region" description="Basic and acidic residues" evidence="4">
    <location>
        <begin position="1461"/>
        <end position="1474"/>
    </location>
</feature>
<feature type="region of interest" description="Disordered" evidence="4">
    <location>
        <begin position="606"/>
        <end position="733"/>
    </location>
</feature>
<feature type="region of interest" description="Disordered" evidence="4">
    <location>
        <begin position="1791"/>
        <end position="1817"/>
    </location>
</feature>
<evidence type="ECO:0000256" key="1">
    <source>
        <dbReference type="ARBA" id="ARBA00009051"/>
    </source>
</evidence>
<keyword evidence="2" id="KW-0879">Wnt signaling pathway</keyword>
<feature type="region of interest" description="Disordered" evidence="4">
    <location>
        <begin position="531"/>
        <end position="559"/>
    </location>
</feature>
<keyword evidence="6" id="KW-1185">Reference proteome</keyword>
<evidence type="ECO:0000256" key="4">
    <source>
        <dbReference type="SAM" id="MobiDB-lite"/>
    </source>
</evidence>
<feature type="region of interest" description="Disordered" evidence="4">
    <location>
        <begin position="311"/>
        <end position="330"/>
    </location>
</feature>
<feature type="compositionally biased region" description="Basic and acidic residues" evidence="4">
    <location>
        <begin position="1492"/>
        <end position="1503"/>
    </location>
</feature>
<protein>
    <recommendedName>
        <fullName evidence="7">Beta-catenin-binding protein apc</fullName>
    </recommendedName>
</protein>
<evidence type="ECO:0000313" key="5">
    <source>
        <dbReference type="EMBL" id="KAL1398564.1"/>
    </source>
</evidence>
<feature type="compositionally biased region" description="Acidic residues" evidence="4">
    <location>
        <begin position="261"/>
        <end position="278"/>
    </location>
</feature>
<evidence type="ECO:0000313" key="6">
    <source>
        <dbReference type="Proteomes" id="UP001562425"/>
    </source>
</evidence>
<sequence>VTASVLRNLSWRADAVIKQTLSEIGTVAVLARAAMVCTIENTLKAILSALWNLSNHCPPNRSEFCEVPGALEFLIDMLSYEAPSKTMHVIENAGGILRNISSHVALREDYRRILRRKSCLKILLEQLKSPSLTVVSNACGTLGSLSGECAEDQRFLRENGAIPMLRSLIYSKHKMISNGSSMALKNLLKPTATSASVSSVELSAPPTPLTVATTLSGPTSDLPSLNARKKKALEQELEEKFLPPKASPNEKDICTVRKDDDVEESEGDSEEDEDDDEVPVNYSLKEDEVTYQDYQETDIDQITDYSLRYAENQSEESETEADGNKRGGLNRGLMAAEEEDSVRCYYTEGTPQIISSATSMSDLRGVKTAATATVAKSVPIPISGGGKAAVTVGGVATVTPGGCDTPDKPYNYCEEGTPDFSRDASLNVMELSGDPKLPSTKPISPLDQPDIGVEVSVELHQDQDALPPSTPGGGHHHNTSKQVSFLNTAEETPLMFSRTSSMGSLSSAEPALVCADDKSSIVSEFSRFPSGVISPSELPDSPTQSMPHSPRRSSGMMGQVGKRKELAAVVVPPPVKSAFEDTVAKFEVENTPAAFSCATSLSNLSLEEREDQESKEVVTVATGPPVLPIPEVSGSGSDDGESDAGGDDDLLLQSMVSMGMKKERPEPPEEPDRDQLRAFCTEDTPARLSEAPSNCDLSVLSFDTRNDTGTDLGPGGHDSDDSSNVSAEQSDRLLEECIRSGMPQPMAPKENPLGMMRRNPVHLVEPLYANDEVNNFYLEDSPRPKAANRSQPSEPAGRRFRPPPQNRNGSLSSLSVESDADDRLLDEAIAAGIGSNSKRVVAAAAVPVNRMRASAVDGNDSLDSIDSVDSNDPQGNSLLEQCIANGMKKPPAEKHTAELRAGMNFAQLARGGGPAAISMPPPPHAPPTDLDSIPDSDRDYDLLRECIARGMPRNSTTMTSGSGGGVSTLELTQNLQRLAISTNAAVPLSSSVPKNVDTTPVVVTRPDAGAIRNVTSAGVVQPAAAVDNTILTVNGTTTTTISTTINMARSDPGRPSLGMSRPPQLLQQSGSELDRSNEFPATSMMTSSNLLVESMQMSNEFTADLVPTSDKHKDPDLMLKSVERLTQELVSTAASKAENCCNSSSNANNGNTWDEDVTCANDVSFPSLSVQAPRIQYSESVTASVTSGTMSYGGVEEDETATISEEIDSKALDALEDQTPMNEERPLPGFVGSNEDLSLQVDEIHFQLGGEVKHPMVGGHLTTHGRPSDVGISFSTASTLTNSTIIAIEATKVANQLQNMAIVESADVDLSKINCPFAGSDSILISDCSDSEMTFRNELSGRKIPTLPAGLVARRALGQTTFNDSMNSLHNLDSIGPPSIMDELMDSMISVASITSEVVDLDSGHVDVDRAGSSGNSSLTLNSSSLENLIKFSPTMNAGMVVTPGGPGLGMGCKSTPMSPKRAERRQAMKDRYKTYTIPNAAELLVDLEQKKEEGGSGGEEVKTPTPSVPSTPSPKKSSKERRAENKSRYETQVITTGSLSNGYHGPTIDPDSPRTPPARATIIATPVAFSPLTLQSPAPMSLERVLSPEDPDVDDDPVTYTIQETTPRRKSFEQKLPTIASSTGLPPVPQQVRSPLASPSKMPTPARIVAKINPPTPTPTQDSAVKTVRGTKKPAYVSPYRKTVVSAPAVIARTPAAPLPAAKKEPLATPKLRSQTSLVAPSPEPLLIRQGTFTKDEPTNPEVPVVTSAPSTPAKTARKPGTGSMIPSSASSSRLTTIAKSRIVLHKSISMDASKAPSTPTSASAGPPSGESTPLTSRFRLTSARTSLVDYKKPNTTGGRLSTPVRSIEESGSGVPATPTSPGSMIPMRRKSGLALPKRTNLTMKSNPDVLKGKLEGVRNAFVRTAASGRIFEISSLHAHITDSVI</sequence>
<dbReference type="GO" id="GO:0071944">
    <property type="term" value="C:cell periphery"/>
    <property type="evidence" value="ECO:0007669"/>
    <property type="project" value="UniProtKB-ARBA"/>
</dbReference>
<comment type="caution">
    <text evidence="5">The sequence shown here is derived from an EMBL/GenBank/DDBJ whole genome shotgun (WGS) entry which is preliminary data.</text>
</comment>
<evidence type="ECO:0000256" key="2">
    <source>
        <dbReference type="ARBA" id="ARBA00022687"/>
    </source>
</evidence>
<evidence type="ECO:0008006" key="7">
    <source>
        <dbReference type="Google" id="ProtNLM"/>
    </source>
</evidence>
<dbReference type="EMBL" id="JBEHCU010005857">
    <property type="protein sequence ID" value="KAL1398564.1"/>
    <property type="molecule type" value="Genomic_DNA"/>
</dbReference>
<dbReference type="InterPro" id="IPR009223">
    <property type="entry name" value="APC_rpt"/>
</dbReference>
<feature type="compositionally biased region" description="Acidic residues" evidence="4">
    <location>
        <begin position="638"/>
        <end position="650"/>
    </location>
</feature>
<feature type="region of interest" description="Disordered" evidence="4">
    <location>
        <begin position="238"/>
        <end position="282"/>
    </location>
</feature>
<dbReference type="Pfam" id="PF05923">
    <property type="entry name" value="APC_r"/>
    <property type="match status" value="2"/>
</dbReference>
<organism evidence="5 6">
    <name type="scientific">Culex pipiens pipiens</name>
    <name type="common">Northern house mosquito</name>
    <dbReference type="NCBI Taxonomy" id="38569"/>
    <lineage>
        <taxon>Eukaryota</taxon>
        <taxon>Metazoa</taxon>
        <taxon>Ecdysozoa</taxon>
        <taxon>Arthropoda</taxon>
        <taxon>Hexapoda</taxon>
        <taxon>Insecta</taxon>
        <taxon>Pterygota</taxon>
        <taxon>Neoptera</taxon>
        <taxon>Endopterygota</taxon>
        <taxon>Diptera</taxon>
        <taxon>Nematocera</taxon>
        <taxon>Culicoidea</taxon>
        <taxon>Culicidae</taxon>
        <taxon>Culicinae</taxon>
        <taxon>Culicini</taxon>
        <taxon>Culex</taxon>
        <taxon>Culex</taxon>
    </lineage>
</organism>
<feature type="region of interest" description="Disordered" evidence="4">
    <location>
        <begin position="910"/>
        <end position="932"/>
    </location>
</feature>
<dbReference type="GO" id="GO:0005737">
    <property type="term" value="C:cytoplasm"/>
    <property type="evidence" value="ECO:0007669"/>
    <property type="project" value="UniProtKB-ARBA"/>
</dbReference>
<feature type="region of interest" description="Disordered" evidence="4">
    <location>
        <begin position="1734"/>
        <end position="1774"/>
    </location>
</feature>
<dbReference type="SMART" id="SM00185">
    <property type="entry name" value="ARM"/>
    <property type="match status" value="3"/>
</dbReference>
<dbReference type="PROSITE" id="PS50176">
    <property type="entry name" value="ARM_REPEAT"/>
    <property type="match status" value="1"/>
</dbReference>
<evidence type="ECO:0000256" key="3">
    <source>
        <dbReference type="PROSITE-ProRule" id="PRU00259"/>
    </source>
</evidence>
<dbReference type="Proteomes" id="UP001562425">
    <property type="component" value="Unassembled WGS sequence"/>
</dbReference>
<feature type="region of interest" description="Disordered" evidence="4">
    <location>
        <begin position="1046"/>
        <end position="1079"/>
    </location>
</feature>